<keyword evidence="1" id="KW-0472">Membrane</keyword>
<proteinExistence type="predicted"/>
<feature type="non-terminal residue" evidence="3">
    <location>
        <position position="1"/>
    </location>
</feature>
<accession>A0A0F9BRB0</accession>
<dbReference type="EMBL" id="LAZR01036591">
    <property type="protein sequence ID" value="KKL24444.1"/>
    <property type="molecule type" value="Genomic_DNA"/>
</dbReference>
<keyword evidence="1" id="KW-1133">Transmembrane helix</keyword>
<feature type="transmembrane region" description="Helical" evidence="1">
    <location>
        <begin position="73"/>
        <end position="96"/>
    </location>
</feature>
<feature type="transmembrane region" description="Helical" evidence="1">
    <location>
        <begin position="143"/>
        <end position="162"/>
    </location>
</feature>
<evidence type="ECO:0000313" key="3">
    <source>
        <dbReference type="EMBL" id="KKL24444.1"/>
    </source>
</evidence>
<dbReference type="AlphaFoldDB" id="A0A0F9BRB0"/>
<evidence type="ECO:0000259" key="2">
    <source>
        <dbReference type="Pfam" id="PF09990"/>
    </source>
</evidence>
<feature type="domain" description="DUF2231" evidence="2">
    <location>
        <begin position="38"/>
        <end position="170"/>
    </location>
</feature>
<reference evidence="3" key="1">
    <citation type="journal article" date="2015" name="Nature">
        <title>Complex archaea that bridge the gap between prokaryotes and eukaryotes.</title>
        <authorList>
            <person name="Spang A."/>
            <person name="Saw J.H."/>
            <person name="Jorgensen S.L."/>
            <person name="Zaremba-Niedzwiedzka K."/>
            <person name="Martijn J."/>
            <person name="Lind A.E."/>
            <person name="van Eijk R."/>
            <person name="Schleper C."/>
            <person name="Guy L."/>
            <person name="Ettema T.J."/>
        </authorList>
    </citation>
    <scope>NUCLEOTIDE SEQUENCE</scope>
</reference>
<organism evidence="3">
    <name type="scientific">marine sediment metagenome</name>
    <dbReference type="NCBI Taxonomy" id="412755"/>
    <lineage>
        <taxon>unclassified sequences</taxon>
        <taxon>metagenomes</taxon>
        <taxon>ecological metagenomes</taxon>
    </lineage>
</organism>
<comment type="caution">
    <text evidence="3">The sequence shown here is derived from an EMBL/GenBank/DDBJ whole genome shotgun (WGS) entry which is preliminary data.</text>
</comment>
<feature type="transmembrane region" description="Helical" evidence="1">
    <location>
        <begin position="108"/>
        <end position="131"/>
    </location>
</feature>
<protein>
    <recommendedName>
        <fullName evidence="2">DUF2231 domain-containing protein</fullName>
    </recommendedName>
</protein>
<evidence type="ECO:0000256" key="1">
    <source>
        <dbReference type="SAM" id="Phobius"/>
    </source>
</evidence>
<dbReference type="Pfam" id="PF09990">
    <property type="entry name" value="DUF2231"/>
    <property type="match status" value="1"/>
</dbReference>
<gene>
    <name evidence="3" type="ORF">LCGC14_2415250</name>
</gene>
<feature type="transmembrane region" description="Helical" evidence="1">
    <location>
        <begin position="47"/>
        <end position="67"/>
    </location>
</feature>
<sequence length="172" mass="19386">CFGFEMNQLIKKENPAPSDNISYFLRGYNYLSDQTSRHHVHPISVHIPNGLLPVSVIFIVLAMLFHFNPLAQAAFYNMRVVLMAMPIVLVSGYTDWKNRYKGKLSYRFVIKMICGSVVLLSSLVLVIWQIIDPAVMEGTSMTRWGFLSLCFLMLAAAVMAGYQGGKLVFKGK</sequence>
<dbReference type="InterPro" id="IPR019251">
    <property type="entry name" value="DUF2231_TM"/>
</dbReference>
<name>A0A0F9BRB0_9ZZZZ</name>
<keyword evidence="1" id="KW-0812">Transmembrane</keyword>